<evidence type="ECO:0000313" key="1">
    <source>
        <dbReference type="EMBL" id="KAI5061466.1"/>
    </source>
</evidence>
<dbReference type="AlphaFoldDB" id="A0A9D4Z6G2"/>
<keyword evidence="2" id="KW-1185">Reference proteome</keyword>
<gene>
    <name evidence="1" type="ORF">GOP47_0023971</name>
</gene>
<proteinExistence type="predicted"/>
<evidence type="ECO:0000313" key="2">
    <source>
        <dbReference type="Proteomes" id="UP000886520"/>
    </source>
</evidence>
<accession>A0A9D4Z6G2</accession>
<dbReference type="Proteomes" id="UP000886520">
    <property type="component" value="Chromosome 23"/>
</dbReference>
<name>A0A9D4Z6G2_ADICA</name>
<sequence length="276" mass="32316">MMHPGKENIDLVMENKSYSSLISPSIAQELIESSKFKKVKQNVIHEFINEAHVSTSNVQKVIDDSDISRMGYTQIFKEVKSILKDKKISSSKLPIPARIKKSRRMLNLKVADFLGPPLHNAGDFFANKRVVHFNKFNNIFFDLENLQQKMFHFYQITPEEAGRKLIFVIKLDECERLKHKKTERMTITLIKRALTKLFSRNTNGSPNDEKERDFSVQSENHIWWLGLFEVDKEDHDILYWAFHQTQIPTIIQKQTEGELLHVKDVGSFSDEWHMII</sequence>
<reference evidence="1" key="1">
    <citation type="submission" date="2021-01" db="EMBL/GenBank/DDBJ databases">
        <title>Adiantum capillus-veneris genome.</title>
        <authorList>
            <person name="Fang Y."/>
            <person name="Liao Q."/>
        </authorList>
    </citation>
    <scope>NUCLEOTIDE SEQUENCE</scope>
    <source>
        <strain evidence="1">H3</strain>
        <tissue evidence="1">Leaf</tissue>
    </source>
</reference>
<protein>
    <submittedName>
        <fullName evidence="1">Uncharacterized protein</fullName>
    </submittedName>
</protein>
<dbReference type="EMBL" id="JABFUD020000023">
    <property type="protein sequence ID" value="KAI5061466.1"/>
    <property type="molecule type" value="Genomic_DNA"/>
</dbReference>
<comment type="caution">
    <text evidence="1">The sequence shown here is derived from an EMBL/GenBank/DDBJ whole genome shotgun (WGS) entry which is preliminary data.</text>
</comment>
<organism evidence="1 2">
    <name type="scientific">Adiantum capillus-veneris</name>
    <name type="common">Maidenhair fern</name>
    <dbReference type="NCBI Taxonomy" id="13818"/>
    <lineage>
        <taxon>Eukaryota</taxon>
        <taxon>Viridiplantae</taxon>
        <taxon>Streptophyta</taxon>
        <taxon>Embryophyta</taxon>
        <taxon>Tracheophyta</taxon>
        <taxon>Polypodiopsida</taxon>
        <taxon>Polypodiidae</taxon>
        <taxon>Polypodiales</taxon>
        <taxon>Pteridineae</taxon>
        <taxon>Pteridaceae</taxon>
        <taxon>Vittarioideae</taxon>
        <taxon>Adiantum</taxon>
    </lineage>
</organism>